<dbReference type="SUPFAM" id="SSF54211">
    <property type="entry name" value="Ribosomal protein S5 domain 2-like"/>
    <property type="match status" value="1"/>
</dbReference>
<reference evidence="8" key="1">
    <citation type="submission" date="2019-08" db="EMBL/GenBank/DDBJ databases">
        <authorList>
            <person name="Kucharzyk K."/>
            <person name="Murdoch R.W."/>
            <person name="Higgins S."/>
            <person name="Loffler F."/>
        </authorList>
    </citation>
    <scope>NUCLEOTIDE SEQUENCE</scope>
</reference>
<dbReference type="FunFam" id="3.30.230.70:FF:000003">
    <property type="entry name" value="Ribonuclease PH"/>
    <property type="match status" value="1"/>
</dbReference>
<comment type="similarity">
    <text evidence="1">Belongs to the RNase PH family.</text>
</comment>
<dbReference type="InterPro" id="IPR001247">
    <property type="entry name" value="ExoRNase_PH_dom1"/>
</dbReference>
<dbReference type="GO" id="GO:0008033">
    <property type="term" value="P:tRNA processing"/>
    <property type="evidence" value="ECO:0007669"/>
    <property type="project" value="UniProtKB-KW"/>
</dbReference>
<dbReference type="GO" id="GO:0006364">
    <property type="term" value="P:rRNA processing"/>
    <property type="evidence" value="ECO:0007669"/>
    <property type="project" value="UniProtKB-KW"/>
</dbReference>
<dbReference type="Pfam" id="PF01138">
    <property type="entry name" value="RNase_PH"/>
    <property type="match status" value="1"/>
</dbReference>
<sequence length="253" mass="27377">MSRDSMVLRVDGRRNDELRPVTFQRNFTRYAEGAVLASFGETRVLCTATVEEKVPSFLRGSGRGWVTAEYSMLPRSTSVRVSRSTSRGGPDGRSTEIQRLVGRSLRACVDMESLGERTIILDCDVLQADGGTRTAAVSGGFVALFDALRHLKKQGVFPVLPLRFFLSAVSVGLVAGSPLLDLCYREDSAAEVDMNVVMNHRGEYVEIQGTGEGSVFTGSDLSGLLLLAAVGTLEIIEFQKEALGIEDGETAFS</sequence>
<feature type="domain" description="Exoribonuclease phosphorolytic" evidence="7">
    <location>
        <begin position="167"/>
        <end position="228"/>
    </location>
</feature>
<organism evidence="8">
    <name type="scientific">bioreactor metagenome</name>
    <dbReference type="NCBI Taxonomy" id="1076179"/>
    <lineage>
        <taxon>unclassified sequences</taxon>
        <taxon>metagenomes</taxon>
        <taxon>ecological metagenomes</taxon>
    </lineage>
</organism>
<dbReference type="NCBIfam" id="TIGR01966">
    <property type="entry name" value="RNasePH"/>
    <property type="match status" value="1"/>
</dbReference>
<dbReference type="HAMAP" id="MF_00564">
    <property type="entry name" value="RNase_PH"/>
    <property type="match status" value="1"/>
</dbReference>
<dbReference type="InterPro" id="IPR015847">
    <property type="entry name" value="ExoRNase_PH_dom2"/>
</dbReference>
<name>A0A644W7D6_9ZZZZ</name>
<dbReference type="GO" id="GO:0009022">
    <property type="term" value="F:tRNA nucleotidyltransferase activity"/>
    <property type="evidence" value="ECO:0007669"/>
    <property type="project" value="UniProtKB-EC"/>
</dbReference>
<evidence type="ECO:0000313" key="8">
    <source>
        <dbReference type="EMBL" id="MPL99426.1"/>
    </source>
</evidence>
<accession>A0A644W7D6</accession>
<evidence type="ECO:0000259" key="6">
    <source>
        <dbReference type="Pfam" id="PF01138"/>
    </source>
</evidence>
<evidence type="ECO:0000259" key="7">
    <source>
        <dbReference type="Pfam" id="PF03725"/>
    </source>
</evidence>
<dbReference type="SUPFAM" id="SSF55666">
    <property type="entry name" value="Ribonuclease PH domain 2-like"/>
    <property type="match status" value="1"/>
</dbReference>
<keyword evidence="8" id="KW-0808">Transferase</keyword>
<keyword evidence="4" id="KW-0819">tRNA processing</keyword>
<protein>
    <submittedName>
        <fullName evidence="8">Ribonuclease PH</fullName>
        <ecNumber evidence="8">2.7.7.56</ecNumber>
    </submittedName>
</protein>
<dbReference type="InterPro" id="IPR020568">
    <property type="entry name" value="Ribosomal_Su5_D2-typ_SF"/>
</dbReference>
<keyword evidence="8" id="KW-0548">Nucleotidyltransferase</keyword>
<gene>
    <name evidence="8" type="primary">rph_8</name>
    <name evidence="8" type="ORF">SDC9_45644</name>
</gene>
<dbReference type="InterPro" id="IPR018336">
    <property type="entry name" value="RNase_PH_CS"/>
</dbReference>
<keyword evidence="3" id="KW-0820">tRNA-binding</keyword>
<dbReference type="InterPro" id="IPR002381">
    <property type="entry name" value="RNase_PH_bac-type"/>
</dbReference>
<evidence type="ECO:0000256" key="4">
    <source>
        <dbReference type="ARBA" id="ARBA00022694"/>
    </source>
</evidence>
<proteinExistence type="inferred from homology"/>
<dbReference type="GO" id="GO:0016075">
    <property type="term" value="P:rRNA catabolic process"/>
    <property type="evidence" value="ECO:0007669"/>
    <property type="project" value="TreeGrafter"/>
</dbReference>
<dbReference type="CDD" id="cd11362">
    <property type="entry name" value="RNase_PH_bact"/>
    <property type="match status" value="1"/>
</dbReference>
<dbReference type="Gene3D" id="3.30.230.70">
    <property type="entry name" value="GHMP Kinase, N-terminal domain"/>
    <property type="match status" value="1"/>
</dbReference>
<comment type="caution">
    <text evidence="8">The sequence shown here is derived from an EMBL/GenBank/DDBJ whole genome shotgun (WGS) entry which is preliminary data.</text>
</comment>
<keyword evidence="2" id="KW-0698">rRNA processing</keyword>
<dbReference type="InterPro" id="IPR050080">
    <property type="entry name" value="RNase_PH"/>
</dbReference>
<dbReference type="EMBL" id="VSSQ01000666">
    <property type="protein sequence ID" value="MPL99426.1"/>
    <property type="molecule type" value="Genomic_DNA"/>
</dbReference>
<dbReference type="InterPro" id="IPR036345">
    <property type="entry name" value="ExoRNase_PH_dom2_sf"/>
</dbReference>
<dbReference type="PANTHER" id="PTHR11953:SF0">
    <property type="entry name" value="EXOSOME COMPLEX COMPONENT RRP41"/>
    <property type="match status" value="1"/>
</dbReference>
<evidence type="ECO:0000256" key="1">
    <source>
        <dbReference type="ARBA" id="ARBA00006678"/>
    </source>
</evidence>
<keyword evidence="5" id="KW-0694">RNA-binding</keyword>
<dbReference type="PROSITE" id="PS01277">
    <property type="entry name" value="RIBONUCLEASE_PH"/>
    <property type="match status" value="1"/>
</dbReference>
<dbReference type="PANTHER" id="PTHR11953">
    <property type="entry name" value="EXOSOME COMPLEX COMPONENT"/>
    <property type="match status" value="1"/>
</dbReference>
<feature type="domain" description="Exoribonuclease phosphorolytic" evidence="6">
    <location>
        <begin position="17"/>
        <end position="147"/>
    </location>
</feature>
<dbReference type="GO" id="GO:0000049">
    <property type="term" value="F:tRNA binding"/>
    <property type="evidence" value="ECO:0007669"/>
    <property type="project" value="UniProtKB-KW"/>
</dbReference>
<evidence type="ECO:0000256" key="3">
    <source>
        <dbReference type="ARBA" id="ARBA00022555"/>
    </source>
</evidence>
<dbReference type="EC" id="2.7.7.56" evidence="8"/>
<dbReference type="AlphaFoldDB" id="A0A644W7D6"/>
<dbReference type="InterPro" id="IPR027408">
    <property type="entry name" value="PNPase/RNase_PH_dom_sf"/>
</dbReference>
<evidence type="ECO:0000256" key="5">
    <source>
        <dbReference type="ARBA" id="ARBA00022884"/>
    </source>
</evidence>
<evidence type="ECO:0000256" key="2">
    <source>
        <dbReference type="ARBA" id="ARBA00022552"/>
    </source>
</evidence>
<dbReference type="Pfam" id="PF03725">
    <property type="entry name" value="RNase_PH_C"/>
    <property type="match status" value="1"/>
</dbReference>